<proteinExistence type="inferred from homology"/>
<dbReference type="GO" id="GO:1990904">
    <property type="term" value="C:ribonucleoprotein complex"/>
    <property type="evidence" value="ECO:0007669"/>
    <property type="project" value="UniProtKB-KW"/>
</dbReference>
<dbReference type="GO" id="GO:0006412">
    <property type="term" value="P:translation"/>
    <property type="evidence" value="ECO:0007669"/>
    <property type="project" value="InterPro"/>
</dbReference>
<dbReference type="AlphaFoldDB" id="G3U6S6"/>
<protein>
    <recommendedName>
        <fullName evidence="6">40S ribosomal protein S17</fullName>
    </recommendedName>
</protein>
<dbReference type="SUPFAM" id="SSF116820">
    <property type="entry name" value="Rps17e-like"/>
    <property type="match status" value="1"/>
</dbReference>
<dbReference type="InterPro" id="IPR036401">
    <property type="entry name" value="Ribosomal_eS17_sf"/>
</dbReference>
<comment type="similarity">
    <text evidence="1">Belongs to the eukaryotic ribosomal protein eS17 family.</text>
</comment>
<organism evidence="4 5">
    <name type="scientific">Loxodonta africana</name>
    <name type="common">African elephant</name>
    <dbReference type="NCBI Taxonomy" id="9785"/>
    <lineage>
        <taxon>Eukaryota</taxon>
        <taxon>Metazoa</taxon>
        <taxon>Chordata</taxon>
        <taxon>Craniata</taxon>
        <taxon>Vertebrata</taxon>
        <taxon>Euteleostomi</taxon>
        <taxon>Mammalia</taxon>
        <taxon>Eutheria</taxon>
        <taxon>Afrotheria</taxon>
        <taxon>Proboscidea</taxon>
        <taxon>Elephantidae</taxon>
        <taxon>Loxodonta</taxon>
    </lineage>
</organism>
<dbReference type="Proteomes" id="UP000007646">
    <property type="component" value="Unassembled WGS sequence"/>
</dbReference>
<keyword evidence="5" id="KW-1185">Reference proteome</keyword>
<evidence type="ECO:0000256" key="3">
    <source>
        <dbReference type="ARBA" id="ARBA00023274"/>
    </source>
</evidence>
<keyword evidence="3" id="KW-0687">Ribonucleoprotein</keyword>
<evidence type="ECO:0000256" key="2">
    <source>
        <dbReference type="ARBA" id="ARBA00022980"/>
    </source>
</evidence>
<reference evidence="4 5" key="1">
    <citation type="submission" date="2009-06" db="EMBL/GenBank/DDBJ databases">
        <title>The Genome Sequence of Loxodonta africana (African elephant).</title>
        <authorList>
            <person name="Di Palma F."/>
            <person name="Heiman D."/>
            <person name="Young S."/>
            <person name="Johnson J."/>
            <person name="Lander E.S."/>
            <person name="Lindblad-Toh K."/>
        </authorList>
    </citation>
    <scope>NUCLEOTIDE SEQUENCE [LARGE SCALE GENOMIC DNA]</scope>
    <source>
        <strain evidence="4 5">Isolate ISIS603380</strain>
    </source>
</reference>
<dbReference type="InParanoid" id="G3U6S6"/>
<dbReference type="HOGENOM" id="CLU_112958_1_1_1"/>
<dbReference type="PANTHER" id="PTHR10732">
    <property type="entry name" value="40S RIBOSOMAL PROTEIN S17"/>
    <property type="match status" value="1"/>
</dbReference>
<name>G3U6S6_LOXAF</name>
<dbReference type="eggNOG" id="KOG0187">
    <property type="taxonomic scope" value="Eukaryota"/>
</dbReference>
<dbReference type="GO" id="GO:0003735">
    <property type="term" value="F:structural constituent of ribosome"/>
    <property type="evidence" value="ECO:0007669"/>
    <property type="project" value="InterPro"/>
</dbReference>
<reference evidence="4" key="3">
    <citation type="submission" date="2025-09" db="UniProtKB">
        <authorList>
            <consortium name="Ensembl"/>
        </authorList>
    </citation>
    <scope>IDENTIFICATION</scope>
    <source>
        <strain evidence="4">Isolate ISIS603380</strain>
    </source>
</reference>
<dbReference type="Pfam" id="PF00833">
    <property type="entry name" value="Ribosomal_S17e"/>
    <property type="match status" value="1"/>
</dbReference>
<evidence type="ECO:0000256" key="1">
    <source>
        <dbReference type="ARBA" id="ARBA00010444"/>
    </source>
</evidence>
<keyword evidence="2" id="KW-0689">Ribosomal protein</keyword>
<reference evidence="4" key="2">
    <citation type="submission" date="2025-08" db="UniProtKB">
        <authorList>
            <consortium name="Ensembl"/>
        </authorList>
    </citation>
    <scope>IDENTIFICATION</scope>
    <source>
        <strain evidence="4">Isolate ISIS603380</strain>
    </source>
</reference>
<dbReference type="PANTHER" id="PTHR10732:SF14">
    <property type="entry name" value="SMALL RIBOSOMAL SUBUNIT PROTEIN ES17"/>
    <property type="match status" value="1"/>
</dbReference>
<dbReference type="GeneTree" id="ENSGT00390000006548"/>
<evidence type="ECO:0000313" key="4">
    <source>
        <dbReference type="Ensembl" id="ENSLAFP00000023534.1"/>
    </source>
</evidence>
<accession>G3U6S6</accession>
<dbReference type="Gene3D" id="1.10.60.20">
    <property type="entry name" value="Ribosomal protein S17e-like"/>
    <property type="match status" value="1"/>
</dbReference>
<dbReference type="STRING" id="9785.ENSLAFP00000023534"/>
<evidence type="ECO:0008006" key="6">
    <source>
        <dbReference type="Google" id="ProtNLM"/>
    </source>
</evidence>
<dbReference type="Ensembl" id="ENSLAFT00000026476.1">
    <property type="protein sequence ID" value="ENSLAFP00000023534.1"/>
    <property type="gene ID" value="ENSLAFG00000028722.1"/>
</dbReference>
<sequence length="125" mass="14251">MGCSHTKTMKKVAPVIIEKYYMRLVNYFHTKKHVCEITSIHSKIVGYVKYLMKQFKEAPGEVPPSSYRRRRENCNCEVSSLDQAIIDIDSDSKKMLKLLNFGNLSNLQVIQSTVGVSFKIPHGAI</sequence>
<dbReference type="InterPro" id="IPR001210">
    <property type="entry name" value="Ribosomal_eS17"/>
</dbReference>
<evidence type="ECO:0000313" key="5">
    <source>
        <dbReference type="Proteomes" id="UP000007646"/>
    </source>
</evidence>
<dbReference type="GO" id="GO:0005840">
    <property type="term" value="C:ribosome"/>
    <property type="evidence" value="ECO:0007669"/>
    <property type="project" value="UniProtKB-KW"/>
</dbReference>